<dbReference type="RefSeq" id="XP_001903316.1">
    <property type="nucleotide sequence ID" value="XM_001903281.1"/>
</dbReference>
<dbReference type="InterPro" id="IPR002893">
    <property type="entry name" value="Znf_MYND"/>
</dbReference>
<dbReference type="HOGENOM" id="CLU_834506_0_0_1"/>
<organism evidence="5">
    <name type="scientific">Podospora anserina (strain S / ATCC MYA-4624 / DSM 980 / FGSC 10383)</name>
    <name type="common">Pleurage anserina</name>
    <dbReference type="NCBI Taxonomy" id="515849"/>
    <lineage>
        <taxon>Eukaryota</taxon>
        <taxon>Fungi</taxon>
        <taxon>Dikarya</taxon>
        <taxon>Ascomycota</taxon>
        <taxon>Pezizomycotina</taxon>
        <taxon>Sordariomycetes</taxon>
        <taxon>Sordariomycetidae</taxon>
        <taxon>Sordariales</taxon>
        <taxon>Podosporaceae</taxon>
        <taxon>Podospora</taxon>
        <taxon>Podospora anserina</taxon>
    </lineage>
</organism>
<keyword evidence="3" id="KW-0862">Zinc</keyword>
<evidence type="ECO:0000256" key="2">
    <source>
        <dbReference type="ARBA" id="ARBA00022771"/>
    </source>
</evidence>
<reference evidence="7" key="3">
    <citation type="journal article" date="2014" name="Genetics">
        <title>Maintaining two mating types: Structure of the mating type locus and its role in heterokaryosis in Podospora anserina.</title>
        <authorList>
            <person name="Grognet P."/>
            <person name="Bidard F."/>
            <person name="Kuchly C."/>
            <person name="Tong L.C.H."/>
            <person name="Coppin E."/>
            <person name="Benkhali J.A."/>
            <person name="Couloux A."/>
            <person name="Wincker P."/>
            <person name="Debuchy R."/>
            <person name="Silar P."/>
        </authorList>
    </citation>
    <scope>GENOME REANNOTATION</scope>
    <source>
        <strain evidence="7">S / ATCC MYA-4624 / DSM 980 / FGSC 10383</strain>
    </source>
</reference>
<dbReference type="VEuPathDB" id="FungiDB:PODANS_3_585"/>
<name>B2ACC3_PODAN</name>
<dbReference type="GeneID" id="6187352"/>
<proteinExistence type="predicted"/>
<evidence type="ECO:0000313" key="7">
    <source>
        <dbReference type="Proteomes" id="UP000001197"/>
    </source>
</evidence>
<dbReference type="KEGG" id="pan:PODANSg328"/>
<evidence type="ECO:0000256" key="3">
    <source>
        <dbReference type="ARBA" id="ARBA00022833"/>
    </source>
</evidence>
<dbReference type="EMBL" id="CU633448">
    <property type="protein sequence ID" value="CAP61088.1"/>
    <property type="molecule type" value="Genomic_DNA"/>
</dbReference>
<feature type="domain" description="MYND-type" evidence="4">
    <location>
        <begin position="90"/>
        <end position="137"/>
    </location>
</feature>
<accession>B2ACC3</accession>
<keyword evidence="7" id="KW-1185">Reference proteome</keyword>
<keyword evidence="2" id="KW-0863">Zinc-finger</keyword>
<dbReference type="Proteomes" id="UP000001197">
    <property type="component" value="Chromosome 3"/>
</dbReference>
<reference evidence="5 7" key="1">
    <citation type="journal article" date="2008" name="Genome Biol.">
        <title>The genome sequence of the model ascomycete fungus Podospora anserina.</title>
        <authorList>
            <person name="Espagne E."/>
            <person name="Lespinet O."/>
            <person name="Malagnac F."/>
            <person name="Da Silva C."/>
            <person name="Jaillon O."/>
            <person name="Porcel B.M."/>
            <person name="Couloux A."/>
            <person name="Aury J.-M."/>
            <person name="Segurens B."/>
            <person name="Poulain J."/>
            <person name="Anthouard V."/>
            <person name="Grossetete S."/>
            <person name="Khalili H."/>
            <person name="Coppin E."/>
            <person name="Dequard-Chablat M."/>
            <person name="Picard M."/>
            <person name="Contamine V."/>
            <person name="Arnaise S."/>
            <person name="Bourdais A."/>
            <person name="Berteaux-Lecellier V."/>
            <person name="Gautheret D."/>
            <person name="de Vries R.P."/>
            <person name="Battaglia E."/>
            <person name="Coutinho P.M."/>
            <person name="Danchin E.G.J."/>
            <person name="Henrissat B."/>
            <person name="El Khoury R."/>
            <person name="Sainsard-Chanet A."/>
            <person name="Boivin A."/>
            <person name="Pinan-Lucarre B."/>
            <person name="Sellem C.H."/>
            <person name="Debuchy R."/>
            <person name="Wincker P."/>
            <person name="Weissenbach J."/>
            <person name="Silar P."/>
        </authorList>
    </citation>
    <scope>NUCLEOTIDE SEQUENCE [LARGE SCALE GENOMIC DNA]</scope>
    <source>
        <strain evidence="7">S / ATCC MYA-4624 / DSM 980 / FGSC 10383</strain>
        <strain evidence="5">S mat+</strain>
    </source>
</reference>
<reference evidence="6" key="4">
    <citation type="submission" date="2015-04" db="EMBL/GenBank/DDBJ databases">
        <title>Maintaining two mating types: Structure of the mating type locus and its role in heterokaryosis in Podospora anserina.</title>
        <authorList>
            <person name="Grognet P."/>
            <person name="Bidard F."/>
            <person name="Kuchly C."/>
            <person name="Chan Ho Tong L."/>
            <person name="Coppin E."/>
            <person name="Ait Benkhali J."/>
            <person name="Couloux A."/>
            <person name="Wincker P."/>
            <person name="Debuchy R."/>
            <person name="Silar P."/>
        </authorList>
    </citation>
    <scope>NUCLEOTIDE SEQUENCE</scope>
</reference>
<protein>
    <submittedName>
        <fullName evidence="5">Podospora anserina S mat+ genomic DNA chromosome 3, supercontig 1</fullName>
    </submittedName>
</protein>
<evidence type="ECO:0000256" key="1">
    <source>
        <dbReference type="ARBA" id="ARBA00022723"/>
    </source>
</evidence>
<evidence type="ECO:0000259" key="4">
    <source>
        <dbReference type="Pfam" id="PF01753"/>
    </source>
</evidence>
<keyword evidence="1" id="KW-0479">Metal-binding</keyword>
<gene>
    <name evidence="5" type="ORF">PODANS_3_585</name>
</gene>
<dbReference type="OrthoDB" id="432970at2759"/>
<dbReference type="STRING" id="515849.B2ACC3"/>
<dbReference type="GO" id="GO:0008270">
    <property type="term" value="F:zinc ion binding"/>
    <property type="evidence" value="ECO:0007669"/>
    <property type="project" value="UniProtKB-KW"/>
</dbReference>
<dbReference type="Pfam" id="PF01753">
    <property type="entry name" value="zf-MYND"/>
    <property type="match status" value="1"/>
</dbReference>
<evidence type="ECO:0000313" key="5">
    <source>
        <dbReference type="EMBL" id="CAP61088.1"/>
    </source>
</evidence>
<dbReference type="EMBL" id="FO904938">
    <property type="protein sequence ID" value="CDP26541.1"/>
    <property type="molecule type" value="Genomic_DNA"/>
</dbReference>
<reference evidence="5" key="2">
    <citation type="submission" date="2008-07" db="EMBL/GenBank/DDBJ databases">
        <authorList>
            <person name="Genoscope - CEA"/>
        </authorList>
    </citation>
    <scope>NUCLEOTIDE SEQUENCE</scope>
    <source>
        <strain evidence="5">S mat+</strain>
    </source>
</reference>
<dbReference type="AlphaFoldDB" id="B2ACC3"/>
<evidence type="ECO:0000313" key="6">
    <source>
        <dbReference type="EMBL" id="CDP26541.1"/>
    </source>
</evidence>
<sequence>MGHWEALRSEALGNGEVNESKPLWILQQVALLALKCPPSSDDMSNKAKALRFCLWITCCRKEDSLPNQPPVTGPETDHSLLPEGLLGDSCAACGKQGATMRCSPCLIKNGDNCSHETIRTLYCDRTCQAQPWPKHRQISRVVKLYEEDWEHFMDLTEAHFRPKNINIPVCRMTPDRVEFSGMPGHNVLRLTLSVGKKLCRPGNPTLKHRVSTTNAEPPVAYCNLGRDRPGRIFQDNWPPDVKPSFESSRVLAEVVAQGVGRELFLRYGRVETALKLGDKEFLPLSKALAASMKRGLNFVAKGDGWCDLRVYAPWLHAIRVRHLQTPSYAPLPA</sequence>
<dbReference type="Gene3D" id="6.10.140.2220">
    <property type="match status" value="1"/>
</dbReference>